<feature type="region of interest" description="Disordered" evidence="2">
    <location>
        <begin position="1"/>
        <end position="27"/>
    </location>
</feature>
<evidence type="ECO:0000256" key="2">
    <source>
        <dbReference type="SAM" id="MobiDB-lite"/>
    </source>
</evidence>
<proteinExistence type="predicted"/>
<dbReference type="PROSITE" id="PS51031">
    <property type="entry name" value="BESS"/>
    <property type="match status" value="1"/>
</dbReference>
<evidence type="ECO:0000313" key="6">
    <source>
        <dbReference type="WBParaSite" id="PgR139_g011_t01"/>
    </source>
</evidence>
<dbReference type="SMART" id="SM00595">
    <property type="entry name" value="MADF"/>
    <property type="match status" value="1"/>
</dbReference>
<dbReference type="Pfam" id="PF10545">
    <property type="entry name" value="MADF_DNA_bdg"/>
    <property type="match status" value="1"/>
</dbReference>
<dbReference type="InterPro" id="IPR039353">
    <property type="entry name" value="TF_Adf1"/>
</dbReference>
<dbReference type="GO" id="GO:0005667">
    <property type="term" value="C:transcription regulator complex"/>
    <property type="evidence" value="ECO:0007669"/>
    <property type="project" value="TreeGrafter"/>
</dbReference>
<dbReference type="GO" id="GO:0005634">
    <property type="term" value="C:nucleus"/>
    <property type="evidence" value="ECO:0007669"/>
    <property type="project" value="UniProtKB-SubCell"/>
</dbReference>
<dbReference type="AlphaFoldDB" id="A0A915CF88"/>
<dbReference type="InterPro" id="IPR006578">
    <property type="entry name" value="MADF-dom"/>
</dbReference>
<dbReference type="InterPro" id="IPR004210">
    <property type="entry name" value="BESS_motif"/>
</dbReference>
<feature type="domain" description="BESS" evidence="4">
    <location>
        <begin position="439"/>
        <end position="478"/>
    </location>
</feature>
<evidence type="ECO:0000313" key="5">
    <source>
        <dbReference type="Proteomes" id="UP000887569"/>
    </source>
</evidence>
<keyword evidence="5" id="KW-1185">Reference proteome</keyword>
<protein>
    <submittedName>
        <fullName evidence="6">MADF domain-containing protein</fullName>
    </submittedName>
</protein>
<dbReference type="PANTHER" id="PTHR12243">
    <property type="entry name" value="MADF DOMAIN TRANSCRIPTION FACTOR"/>
    <property type="match status" value="1"/>
</dbReference>
<name>A0A915CF88_PARUN</name>
<sequence length="489" mass="53767">MARRLGLRRCGGRHFNDGKNGNRTHARMSKRVRASASVNVERNGSVFWLRPGPVVGNSSPSCCVGGPYMNSVDVMLHTGIQSQTHTVPAELRSPANLNPPGEPSFNEVLIKTVRDYPPLYVNCRRSYDSVDRHEIWKEVAARIGRKVSPEFAKKRWLQLRDRYRKELKIAIAQNFSQPQKWNHFALLKWLDPHLQGGVPVAAAEHSVDNSSPLSCLDGVLKNSASYTEYAANLAAQAQNDKIELPESALLDDVKPMLSTIQSVLAATEVKLADEKNAEDSMENIFAIESGNQSLAEAASDTATLPIQQVMPPSDASHVSVDSDTSLAGFLSSCQSTQPATVTNEREITKRVLEHQQDCNGSSSSSATTNGCKLPIAEFMPPTCSSSPSSYKSPSYANVLRIRARNLNKYRPSSSICSPSTQSTIMAVGASGCGTDDWFNNEEMLFARIVGLRLRKMDPCRRKEVRTRIMNILDEEIDQDLAEVATSVAE</sequence>
<keyword evidence="1" id="KW-0539">Nucleus</keyword>
<evidence type="ECO:0000256" key="1">
    <source>
        <dbReference type="PROSITE-ProRule" id="PRU00371"/>
    </source>
</evidence>
<evidence type="ECO:0000259" key="3">
    <source>
        <dbReference type="PROSITE" id="PS51029"/>
    </source>
</evidence>
<feature type="domain" description="MADF" evidence="3">
    <location>
        <begin position="108"/>
        <end position="195"/>
    </location>
</feature>
<dbReference type="GO" id="GO:0006357">
    <property type="term" value="P:regulation of transcription by RNA polymerase II"/>
    <property type="evidence" value="ECO:0007669"/>
    <property type="project" value="TreeGrafter"/>
</dbReference>
<comment type="subcellular location">
    <subcellularLocation>
        <location evidence="1">Nucleus</location>
    </subcellularLocation>
</comment>
<feature type="compositionally biased region" description="Basic residues" evidence="2">
    <location>
        <begin position="1"/>
        <end position="12"/>
    </location>
</feature>
<dbReference type="GO" id="GO:0003677">
    <property type="term" value="F:DNA binding"/>
    <property type="evidence" value="ECO:0007669"/>
    <property type="project" value="InterPro"/>
</dbReference>
<evidence type="ECO:0000259" key="4">
    <source>
        <dbReference type="PROSITE" id="PS51031"/>
    </source>
</evidence>
<dbReference type="WBParaSite" id="PgR139_g011_t01">
    <property type="protein sequence ID" value="PgR139_g011_t01"/>
    <property type="gene ID" value="PgR139_g011"/>
</dbReference>
<organism evidence="5 6">
    <name type="scientific">Parascaris univalens</name>
    <name type="common">Nematode worm</name>
    <dbReference type="NCBI Taxonomy" id="6257"/>
    <lineage>
        <taxon>Eukaryota</taxon>
        <taxon>Metazoa</taxon>
        <taxon>Ecdysozoa</taxon>
        <taxon>Nematoda</taxon>
        <taxon>Chromadorea</taxon>
        <taxon>Rhabditida</taxon>
        <taxon>Spirurina</taxon>
        <taxon>Ascaridomorpha</taxon>
        <taxon>Ascaridoidea</taxon>
        <taxon>Ascarididae</taxon>
        <taxon>Parascaris</taxon>
    </lineage>
</organism>
<dbReference type="PROSITE" id="PS51029">
    <property type="entry name" value="MADF"/>
    <property type="match status" value="1"/>
</dbReference>
<accession>A0A915CF88</accession>
<reference evidence="6" key="1">
    <citation type="submission" date="2022-11" db="UniProtKB">
        <authorList>
            <consortium name="WormBaseParasite"/>
        </authorList>
    </citation>
    <scope>IDENTIFICATION</scope>
</reference>
<dbReference type="PANTHER" id="PTHR12243:SF60">
    <property type="entry name" value="SI:CH211-15D5.12-RELATED"/>
    <property type="match status" value="1"/>
</dbReference>
<dbReference type="Proteomes" id="UP000887569">
    <property type="component" value="Unplaced"/>
</dbReference>